<dbReference type="Proteomes" id="UP000595374">
    <property type="component" value="Chromosome"/>
</dbReference>
<dbReference type="InterPro" id="IPR036388">
    <property type="entry name" value="WH-like_DNA-bd_sf"/>
</dbReference>
<accession>A0A7T4DIP8</accession>
<dbReference type="GO" id="GO:0003677">
    <property type="term" value="F:DNA binding"/>
    <property type="evidence" value="ECO:0007669"/>
    <property type="project" value="InterPro"/>
</dbReference>
<protein>
    <recommendedName>
        <fullName evidence="1">HTH luxR-type domain-containing protein</fullName>
    </recommendedName>
</protein>
<proteinExistence type="predicted"/>
<dbReference type="RefSeq" id="WP_198499849.1">
    <property type="nucleotide sequence ID" value="NZ_CP065989.1"/>
</dbReference>
<gene>
    <name evidence="2" type="ORF">I6H47_02110</name>
</gene>
<evidence type="ECO:0000313" key="3">
    <source>
        <dbReference type="Proteomes" id="UP000595374"/>
    </source>
</evidence>
<dbReference type="SMART" id="SM00421">
    <property type="entry name" value="HTH_LUXR"/>
    <property type="match status" value="1"/>
</dbReference>
<dbReference type="CDD" id="cd06170">
    <property type="entry name" value="LuxR_C_like"/>
    <property type="match status" value="1"/>
</dbReference>
<name>A0A7T4DIP8_9MICO</name>
<dbReference type="Gene3D" id="1.10.10.10">
    <property type="entry name" value="Winged helix-like DNA-binding domain superfamily/Winged helix DNA-binding domain"/>
    <property type="match status" value="1"/>
</dbReference>
<dbReference type="SUPFAM" id="SSF46894">
    <property type="entry name" value="C-terminal effector domain of the bipartite response regulators"/>
    <property type="match status" value="1"/>
</dbReference>
<evidence type="ECO:0000259" key="1">
    <source>
        <dbReference type="PROSITE" id="PS50043"/>
    </source>
</evidence>
<sequence length="877" mass="95265">MHIPTIPTPDPDQLQTLLDRHTAAAVVGRVGLGKTGLLRALEARWEGPVYRVHYNRAEAGTDYSGIDVLLASLGAPSIEDAAAVPEAVLGALRAAELPDDGLIVILGADKMDRPSQDVLGQWLRRSQSGRTRMVISVNALPTDSPLAPLPTVELRELDHGELVALAQEECGGGLSEAAAHVAAAASSGLPLALRHILDAMNRRERLGELPLTIPPRPGTQADALVRDIIGTPDADTQSLLRLLALAPSTPCGPLAARVDGFWEIVDDLEMRDLVERRDAHLRLTNGLVRAWTHQTMSATERIAGHVRLAEDCAGVDPRLAHWHASFSRPTEDSAPTLIADARLLIREGMTADGIEFVERAIRVSTDDEALAADLLAVARDLYDRGEFVFASRFGHLAARSRQPSLAVRARTLDVEITFTRRQTLPPHLVNSWSKQELLDAPADVARLQLLLSIGRCDRGEYAEAEELLTAARDAGDHLGDAESQLLDAATIRLEAARGRDETALRCFTALRTGEIEECEPHFVLAVATGLMLTEHYESAQAALALLRGEVDGATIWRTRALGLQAEIALRAGSLRAASELIDDIGHAPAGAGQVRPDRILQLRCWQLLMRGEACAAEPVEAELAALATTTDNRRLLAELNALQGSCLLRLGYPAEAVRHLRRCDELSAHELNPNVRRHEADLIEALIEIGRREHAGMLVAQLRRRVDRCPSRWAAHALRRCEALLATGEKSLELFTLALGAFRSEDSLYEKALTQLAFSRRLSGIGAQARAREQLSVASATFLELGADGLARHHTAPPAPVETAAPELPQLRELSDEELKVVELVRAGLKNKEIARRVFVSLRTVELRLTAAYRKLGVGSRTELISRLAGNPSLAVV</sequence>
<dbReference type="PROSITE" id="PS00622">
    <property type="entry name" value="HTH_LUXR_1"/>
    <property type="match status" value="1"/>
</dbReference>
<dbReference type="InterPro" id="IPR000792">
    <property type="entry name" value="Tscrpt_reg_LuxR_C"/>
</dbReference>
<dbReference type="SUPFAM" id="SSF52540">
    <property type="entry name" value="P-loop containing nucleoside triphosphate hydrolases"/>
    <property type="match status" value="1"/>
</dbReference>
<dbReference type="PRINTS" id="PR00038">
    <property type="entry name" value="HTHLUXR"/>
</dbReference>
<dbReference type="AlphaFoldDB" id="A0A7T4DIP8"/>
<dbReference type="InterPro" id="IPR027417">
    <property type="entry name" value="P-loop_NTPase"/>
</dbReference>
<feature type="domain" description="HTH luxR-type" evidence="1">
    <location>
        <begin position="807"/>
        <end position="872"/>
    </location>
</feature>
<dbReference type="InterPro" id="IPR016032">
    <property type="entry name" value="Sig_transdc_resp-reg_C-effctor"/>
</dbReference>
<dbReference type="PROSITE" id="PS50043">
    <property type="entry name" value="HTH_LUXR_2"/>
    <property type="match status" value="1"/>
</dbReference>
<organism evidence="2 3">
    <name type="scientific">Brevibacterium casei</name>
    <dbReference type="NCBI Taxonomy" id="33889"/>
    <lineage>
        <taxon>Bacteria</taxon>
        <taxon>Bacillati</taxon>
        <taxon>Actinomycetota</taxon>
        <taxon>Actinomycetes</taxon>
        <taxon>Micrococcales</taxon>
        <taxon>Brevibacteriaceae</taxon>
        <taxon>Brevibacterium</taxon>
    </lineage>
</organism>
<reference evidence="2 3" key="1">
    <citation type="submission" date="2020-12" db="EMBL/GenBank/DDBJ databases">
        <title>FDA dAtabase for Regulatory Grade micrObial Sequences (FDA-ARGOS): Supporting development and validation of Infectious Disease Dx tests.</title>
        <authorList>
            <person name="Sproer C."/>
            <person name="Gronow S."/>
            <person name="Severitt S."/>
            <person name="Schroder I."/>
            <person name="Tallon L."/>
            <person name="Sadzewicz L."/>
            <person name="Zhao X."/>
            <person name="Boylan J."/>
            <person name="Ott S."/>
            <person name="Bowen H."/>
            <person name="Vavikolanu K."/>
            <person name="Mehta A."/>
            <person name="Aluvathingal J."/>
            <person name="Nadendla S."/>
            <person name="Lowell S."/>
            <person name="Myers T."/>
            <person name="Yan Y."/>
            <person name="Sichtig H."/>
        </authorList>
    </citation>
    <scope>NUCLEOTIDE SEQUENCE [LARGE SCALE GENOMIC DNA]</scope>
    <source>
        <strain evidence="2 3">FDAARGOS_990</strain>
    </source>
</reference>
<dbReference type="GO" id="GO:0006355">
    <property type="term" value="P:regulation of DNA-templated transcription"/>
    <property type="evidence" value="ECO:0007669"/>
    <property type="project" value="InterPro"/>
</dbReference>
<evidence type="ECO:0000313" key="2">
    <source>
        <dbReference type="EMBL" id="QQB14797.1"/>
    </source>
</evidence>
<dbReference type="Pfam" id="PF00196">
    <property type="entry name" value="GerE"/>
    <property type="match status" value="1"/>
</dbReference>
<dbReference type="EMBL" id="CP065989">
    <property type="protein sequence ID" value="QQB14797.1"/>
    <property type="molecule type" value="Genomic_DNA"/>
</dbReference>